<dbReference type="Gene3D" id="2.40.128.130">
    <property type="entry name" value="Autotransporter beta-domain"/>
    <property type="match status" value="1"/>
</dbReference>
<keyword evidence="5" id="KW-1185">Reference proteome</keyword>
<dbReference type="SMART" id="SM00710">
    <property type="entry name" value="PbH1"/>
    <property type="match status" value="9"/>
</dbReference>
<comment type="caution">
    <text evidence="4">The sequence shown here is derived from an EMBL/GenBank/DDBJ whole genome shotgun (WGS) entry which is preliminary data.</text>
</comment>
<dbReference type="STRING" id="1777140.AWB79_01782"/>
<feature type="signal peptide" evidence="2">
    <location>
        <begin position="1"/>
        <end position="30"/>
    </location>
</feature>
<keyword evidence="2" id="KW-0732">Signal</keyword>
<feature type="compositionally biased region" description="Low complexity" evidence="1">
    <location>
        <begin position="66"/>
        <end position="84"/>
    </location>
</feature>
<evidence type="ECO:0000313" key="4">
    <source>
        <dbReference type="EMBL" id="SAK51761.1"/>
    </source>
</evidence>
<name>A0A158A1S2_9BURK</name>
<dbReference type="EMBL" id="FCOA02000004">
    <property type="protein sequence ID" value="SAK51761.1"/>
    <property type="molecule type" value="Genomic_DNA"/>
</dbReference>
<feature type="chain" id="PRO_5007620018" evidence="2">
    <location>
        <begin position="31"/>
        <end position="1995"/>
    </location>
</feature>
<protein>
    <submittedName>
        <fullName evidence="4">Outer membrane autotransporter</fullName>
    </submittedName>
</protein>
<feature type="domain" description="Autotransporter" evidence="3">
    <location>
        <begin position="1716"/>
        <end position="1995"/>
    </location>
</feature>
<dbReference type="InterPro" id="IPR005546">
    <property type="entry name" value="Autotransporte_beta"/>
</dbReference>
<proteinExistence type="predicted"/>
<evidence type="ECO:0000256" key="1">
    <source>
        <dbReference type="SAM" id="MobiDB-lite"/>
    </source>
</evidence>
<dbReference type="OrthoDB" id="5760545at2"/>
<sequence length="1995" mass="191368">MKKEFDFRRKNIAILVSVACLTMASTAAMADCSSPVTGSQSGTCSVSSAADFVVAQGASVTTSDGTPAVSVSPSTTASSVTNNGSLSSNSGDGIVVNGTVTGAVGNVYADSIGAPIPTITTGLDAIHVSGGSAGWVSNAGTIVAGNGISAYNDAPVGNGIALDNSATVNGGIYNSGNITASGTGILVNGSTTGSIGNNGTLQSQTVTSTYDNGEETYTYTGPQGDGITVSNGSQVNGSVSNSGTINTIGGTGVTIDGSTVTGAVSNSGSITTGANGIAVQNGSHIGSGVSNTGSISGEYGIEVSDSTITGSVTNGGSINGFQGIDISDSTVTGSVKNSGSIEGNFSGINVSGSTITGSITNTGSIDTGSGIMPAMMIGGGSDAIHVQGSTVTGSITNSNSLQAAASGISVTGNSQVGSITNSPNATITSNGAAILVDQSSVRTNVTNQGTLTTGYGPGIELANGASAASVSNSGTINSNDADGIGLYNASHLSGNLINTGSVSVGQNGSGIDVANGSSVGGNLINTSSIAINTMSIDGGEGNQAGINVQSASSVTGSISNTISGSIIAQGGTGVLVTNSTVGAGISNSGQITADNGIVLNNLDGGEGSGSKVLAGGITNSGTISAAFDGIDVNNGSTVAGGISNTGAIFAAQQDSYSSAGIVVRNGSTVSGGVSNTGIIDATLDGGEGSSAGIVVEYGSTVNGGITNTGTITATGPNASGAAIAVVDGATVNGGIQNGVGGRLDGSYAGLLVGGAAVNGDVSNQGIVNGGMAFESAAVTGNISNASTGTITGAAIGVDIEGASTVSGKFVNNGSVTGTATGLLVADSAIGGVTNTGTLTGGTNGIALIDANVSGDVTNSGTIKGTTGDALSAFGSTLAGTIKNSGAIVSTDARGIAIDGGEGGGSVGAIANQSNGTIQGATDGIALSNVSLARGLTNAGSIVGSTGDGVRLDAATISAGGISNTSTGTISGAATAVLVGFASSVTGDINNAGHLSGGYSGLQLDPASTVHGNVVNSGAIGGQQGVVMYDSIVTGNLTNSGTITATQGNAILAAGASIGGQIANSGTIKATGGSGILLDGGEGSAHVGSIANAAGGKIIATGGSAIRASNTTVTNGIDNAGTLSGTYGIYLNDVSNGGSLTNHAGGTITGTGGLGIAISNSKIGGGIANAGDISGSTQGAGVILAGSAVNGSLVNSGSIDGAMGVVLTSGSKVGGNLTNSGSISGVTLDASTVQGNVQNAGTIGAAGLVLQQGAKIGGSITNGGAIAGVSIDASTVTGSLQNTSKIDGLVSLTSKSTLGGNLTNSGSIGGVTLNASTVQDNVQNTGVIGAAGLVLQQGAKIGGSIANGGVIAGVSVDASTVAGTLQNSGRIGGPVSLTNGAKLGGLVNSGTIGDAANAVGISVVNATLGGTIDNSGTISGATAIDLSKANTPVTIDNSGSLAGAVQLGAGTLNLNGASSQVAGAVTGTASSTINVNGNFSTANTFDVGAINIASGASLVDQHDLTASRGVTNTGTLAVRAATPVTVHGDYTQAAGGTYAMQASSPSAYSRLTVNGAANLAANTNIDVDVSGTSTLVPNGVLKGVIAADSLSASTFNVTDNSVLFNFKGVVDGNNVDLNVINAQTVLQQTNANSNFAGGGAARTFDYLLANGASGAMNQVLGALGSMTTSRQVSDAVKQTLPVLTGATAAGVTSTMNDVSRVVQARQEESRGLSAGDGYAADRHLWFKPFGSWAHQDDDNGAAGFTATTAGVVVGGDGSVSARDRVGGAFAYAHLNQNSSDSAAPQSARTDSYQAIVYGSHSLEPRTDISWQAGAGYNSTNGSRTITFTGGNATAASSYGGWNAHVGAGIGHIFDLSSAVSLTPSLRLDYTTVKNSAYTETGAGALDLNVDSQRAQELVLGGDAKLLYSVSETFSLTANAGLGYDALAKNAVIVSSFTGGGPAFATEGVSPSHLVARGGAGVAYHGAKGLEVVGRYDVQARSKFTNQTVSLKIRKSF</sequence>
<dbReference type="SUPFAM" id="SSF103515">
    <property type="entry name" value="Autotransporter"/>
    <property type="match status" value="1"/>
</dbReference>
<reference evidence="4" key="1">
    <citation type="submission" date="2016-01" db="EMBL/GenBank/DDBJ databases">
        <authorList>
            <person name="Peeters C."/>
        </authorList>
    </citation>
    <scope>NUCLEOTIDE SEQUENCE</scope>
    <source>
        <strain evidence="4">LMG 29322</strain>
    </source>
</reference>
<accession>A0A158A1S2</accession>
<dbReference type="InterPro" id="IPR006626">
    <property type="entry name" value="PbH1"/>
</dbReference>
<dbReference type="PROSITE" id="PS51208">
    <property type="entry name" value="AUTOTRANSPORTER"/>
    <property type="match status" value="1"/>
</dbReference>
<dbReference type="RefSeq" id="WP_157695719.1">
    <property type="nucleotide sequence ID" value="NZ_FCOA02000004.1"/>
</dbReference>
<gene>
    <name evidence="4" type="ORF">AWB79_01782</name>
</gene>
<evidence type="ECO:0000256" key="2">
    <source>
        <dbReference type="SAM" id="SignalP"/>
    </source>
</evidence>
<feature type="region of interest" description="Disordered" evidence="1">
    <location>
        <begin position="61"/>
        <end position="84"/>
    </location>
</feature>
<dbReference type="SMART" id="SM00869">
    <property type="entry name" value="Autotransporter"/>
    <property type="match status" value="1"/>
</dbReference>
<dbReference type="InterPro" id="IPR036709">
    <property type="entry name" value="Autotransporte_beta_dom_sf"/>
</dbReference>
<dbReference type="Proteomes" id="UP000054851">
    <property type="component" value="Unassembled WGS sequence"/>
</dbReference>
<evidence type="ECO:0000259" key="3">
    <source>
        <dbReference type="PROSITE" id="PS51208"/>
    </source>
</evidence>
<evidence type="ECO:0000313" key="5">
    <source>
        <dbReference type="Proteomes" id="UP000054851"/>
    </source>
</evidence>
<organism evidence="4 5">
    <name type="scientific">Caballeronia hypogeia</name>
    <dbReference type="NCBI Taxonomy" id="1777140"/>
    <lineage>
        <taxon>Bacteria</taxon>
        <taxon>Pseudomonadati</taxon>
        <taxon>Pseudomonadota</taxon>
        <taxon>Betaproteobacteria</taxon>
        <taxon>Burkholderiales</taxon>
        <taxon>Burkholderiaceae</taxon>
        <taxon>Caballeronia</taxon>
    </lineage>
</organism>